<accession>A0A154PTL6</accession>
<evidence type="ECO:0000313" key="2">
    <source>
        <dbReference type="Proteomes" id="UP000076502"/>
    </source>
</evidence>
<organism evidence="1 2">
    <name type="scientific">Dufourea novaeangliae</name>
    <name type="common">Sweat bee</name>
    <dbReference type="NCBI Taxonomy" id="178035"/>
    <lineage>
        <taxon>Eukaryota</taxon>
        <taxon>Metazoa</taxon>
        <taxon>Ecdysozoa</taxon>
        <taxon>Arthropoda</taxon>
        <taxon>Hexapoda</taxon>
        <taxon>Insecta</taxon>
        <taxon>Pterygota</taxon>
        <taxon>Neoptera</taxon>
        <taxon>Endopterygota</taxon>
        <taxon>Hymenoptera</taxon>
        <taxon>Apocrita</taxon>
        <taxon>Aculeata</taxon>
        <taxon>Apoidea</taxon>
        <taxon>Anthophila</taxon>
        <taxon>Halictidae</taxon>
        <taxon>Rophitinae</taxon>
        <taxon>Dufourea</taxon>
    </lineage>
</organism>
<sequence length="51" mass="5835">MWFPSIKNKWKSYGARSGNHGEEVTNSKLHCETSKLSMCELNSRNGVQIYS</sequence>
<dbReference type="AlphaFoldDB" id="A0A154PTL6"/>
<dbReference type="Proteomes" id="UP000076502">
    <property type="component" value="Unassembled WGS sequence"/>
</dbReference>
<reference evidence="1 2" key="1">
    <citation type="submission" date="2015-07" db="EMBL/GenBank/DDBJ databases">
        <title>The genome of Dufourea novaeangliae.</title>
        <authorList>
            <person name="Pan H."/>
            <person name="Kapheim K."/>
        </authorList>
    </citation>
    <scope>NUCLEOTIDE SEQUENCE [LARGE SCALE GENOMIC DNA]</scope>
    <source>
        <strain evidence="1">0120121106</strain>
        <tissue evidence="1">Whole body</tissue>
    </source>
</reference>
<proteinExistence type="predicted"/>
<evidence type="ECO:0000313" key="1">
    <source>
        <dbReference type="EMBL" id="KZC14774.1"/>
    </source>
</evidence>
<protein>
    <submittedName>
        <fullName evidence="1">Uncharacterized protein</fullName>
    </submittedName>
</protein>
<dbReference type="EMBL" id="KQ435124">
    <property type="protein sequence ID" value="KZC14774.1"/>
    <property type="molecule type" value="Genomic_DNA"/>
</dbReference>
<name>A0A154PTL6_DUFNO</name>
<gene>
    <name evidence="1" type="ORF">WN55_07449</name>
</gene>
<keyword evidence="2" id="KW-1185">Reference proteome</keyword>